<dbReference type="OrthoDB" id="204058at2759"/>
<protein>
    <submittedName>
        <fullName evidence="2">Ketohexokinase</fullName>
    </submittedName>
</protein>
<dbReference type="Pfam" id="PF00294">
    <property type="entry name" value="PfkB"/>
    <property type="match status" value="1"/>
</dbReference>
<gene>
    <name evidence="2" type="ORF">SPBR_00639</name>
</gene>
<keyword evidence="3" id="KW-1185">Reference proteome</keyword>
<dbReference type="VEuPathDB" id="FungiDB:SPBR_00639"/>
<dbReference type="RefSeq" id="XP_040618858.1">
    <property type="nucleotide sequence ID" value="XM_040758958.1"/>
</dbReference>
<keyword evidence="2" id="KW-0418">Kinase</keyword>
<organism evidence="2 3">
    <name type="scientific">Sporothrix brasiliensis 5110</name>
    <dbReference type="NCBI Taxonomy" id="1398154"/>
    <lineage>
        <taxon>Eukaryota</taxon>
        <taxon>Fungi</taxon>
        <taxon>Dikarya</taxon>
        <taxon>Ascomycota</taxon>
        <taxon>Pezizomycotina</taxon>
        <taxon>Sordariomycetes</taxon>
        <taxon>Sordariomycetidae</taxon>
        <taxon>Ophiostomatales</taxon>
        <taxon>Ophiostomataceae</taxon>
        <taxon>Sporothrix</taxon>
    </lineage>
</organism>
<dbReference type="InterPro" id="IPR011611">
    <property type="entry name" value="PfkB_dom"/>
</dbReference>
<dbReference type="PANTHER" id="PTHR42774:SF3">
    <property type="entry name" value="KETOHEXOKINASE"/>
    <property type="match status" value="1"/>
</dbReference>
<dbReference type="PANTHER" id="PTHR42774">
    <property type="entry name" value="PHOSPHOTRANSFERASE SYSTEM TRANSPORT PROTEIN"/>
    <property type="match status" value="1"/>
</dbReference>
<dbReference type="EMBL" id="AWTV01000008">
    <property type="protein sequence ID" value="KIH90848.1"/>
    <property type="molecule type" value="Genomic_DNA"/>
</dbReference>
<evidence type="ECO:0000313" key="2">
    <source>
        <dbReference type="EMBL" id="KIH90848.1"/>
    </source>
</evidence>
<dbReference type="GeneID" id="63673879"/>
<proteinExistence type="predicted"/>
<feature type="domain" description="Carbohydrate kinase PfkB" evidence="1">
    <location>
        <begin position="193"/>
        <end position="344"/>
    </location>
</feature>
<dbReference type="GO" id="GO:0016301">
    <property type="term" value="F:kinase activity"/>
    <property type="evidence" value="ECO:0007669"/>
    <property type="project" value="UniProtKB-KW"/>
</dbReference>
<dbReference type="Gene3D" id="3.40.1190.20">
    <property type="match status" value="1"/>
</dbReference>
<reference evidence="2 3" key="1">
    <citation type="journal article" date="2014" name="BMC Genomics">
        <title>Comparative genomics of the major fungal agents of human and animal Sporotrichosis: Sporothrix schenckii and Sporothrix brasiliensis.</title>
        <authorList>
            <person name="Teixeira M.M."/>
            <person name="de Almeida L.G."/>
            <person name="Kubitschek-Barreira P."/>
            <person name="Alves F.L."/>
            <person name="Kioshima E.S."/>
            <person name="Abadio A.K."/>
            <person name="Fernandes L."/>
            <person name="Derengowski L.S."/>
            <person name="Ferreira K.S."/>
            <person name="Souza R.C."/>
            <person name="Ruiz J.C."/>
            <person name="de Andrade N.C."/>
            <person name="Paes H.C."/>
            <person name="Nicola A.M."/>
            <person name="Albuquerque P."/>
            <person name="Gerber A.L."/>
            <person name="Martins V.P."/>
            <person name="Peconick L.D."/>
            <person name="Neto A.V."/>
            <person name="Chaucanez C.B."/>
            <person name="Silva P.A."/>
            <person name="Cunha O.L."/>
            <person name="de Oliveira F.F."/>
            <person name="dos Santos T.C."/>
            <person name="Barros A.L."/>
            <person name="Soares M.A."/>
            <person name="de Oliveira L.M."/>
            <person name="Marini M.M."/>
            <person name="Villalobos-Duno H."/>
            <person name="Cunha M.M."/>
            <person name="de Hoog S."/>
            <person name="da Silveira J.F."/>
            <person name="Henrissat B."/>
            <person name="Nino-Vega G.A."/>
            <person name="Cisalpino P.S."/>
            <person name="Mora-Montes H.M."/>
            <person name="Almeida S.R."/>
            <person name="Stajich J.E."/>
            <person name="Lopes-Bezerra L.M."/>
            <person name="Vasconcelos A.T."/>
            <person name="Felipe M.S."/>
        </authorList>
    </citation>
    <scope>NUCLEOTIDE SEQUENCE [LARGE SCALE GENOMIC DNA]</scope>
    <source>
        <strain evidence="2 3">5110</strain>
    </source>
</reference>
<dbReference type="AlphaFoldDB" id="A0A0C2FIF1"/>
<accession>A0A0C2FIF1</accession>
<dbReference type="InterPro" id="IPR052562">
    <property type="entry name" value="Ketohexokinase-related"/>
</dbReference>
<name>A0A0C2FIF1_9PEZI</name>
<comment type="caution">
    <text evidence="2">The sequence shown here is derived from an EMBL/GenBank/DDBJ whole genome shotgun (WGS) entry which is preliminary data.</text>
</comment>
<dbReference type="InterPro" id="IPR029056">
    <property type="entry name" value="Ribokinase-like"/>
</dbReference>
<dbReference type="Proteomes" id="UP000031575">
    <property type="component" value="Unassembled WGS sequence"/>
</dbReference>
<evidence type="ECO:0000313" key="3">
    <source>
        <dbReference type="Proteomes" id="UP000031575"/>
    </source>
</evidence>
<evidence type="ECO:0000259" key="1">
    <source>
        <dbReference type="Pfam" id="PF00294"/>
    </source>
</evidence>
<dbReference type="HOGENOM" id="CLU_027634_3_1_1"/>
<sequence length="356" mass="37642">MKHLILTGACYVDTILSIPRFPGEDDKLRATACQIRRGGNCPNSIEVLLQLLQPPKSANVPGADQDAEVATYLVASLPARDAPATAMIARSFRPAAAGVDGDARRPNLDLCLYRDGHMAPASSYVLRSAATGSRTIVNHSDLPDMTADEFLAVAVRFFDSQTSPAAATRHTSSTVCSWWHFEGRIPETTSACIEHLLSRRDASNDIVISVEVEKPDRKGLRDLAAMADVVFYSKSWAEDQGYDSAEACLCGEAASLPQASLLLCTWGAQGASALAPGSGDHVVSCPASPVPTSKVVDAVGAGDTFVAGILYKLVSLSVQGESPHLDVSDDTARAALAFAVDLATRKIQIDGFQGLV</sequence>
<dbReference type="SUPFAM" id="SSF53613">
    <property type="entry name" value="Ribokinase-like"/>
    <property type="match status" value="1"/>
</dbReference>
<keyword evidence="2" id="KW-0808">Transferase</keyword>